<reference evidence="2" key="1">
    <citation type="submission" date="2021-01" db="EMBL/GenBank/DDBJ databases">
        <authorList>
            <consortium name="Genoscope - CEA"/>
            <person name="William W."/>
        </authorList>
    </citation>
    <scope>NUCLEOTIDE SEQUENCE</scope>
</reference>
<gene>
    <name evidence="2" type="ORF">PPENT_87.1.T1010130</name>
</gene>
<dbReference type="EMBL" id="CAJJDO010000101">
    <property type="protein sequence ID" value="CAD8192399.1"/>
    <property type="molecule type" value="Genomic_DNA"/>
</dbReference>
<comment type="caution">
    <text evidence="2">The sequence shown here is derived from an EMBL/GenBank/DDBJ whole genome shotgun (WGS) entry which is preliminary data.</text>
</comment>
<evidence type="ECO:0000256" key="1">
    <source>
        <dbReference type="SAM" id="SignalP"/>
    </source>
</evidence>
<organism evidence="2 3">
    <name type="scientific">Paramecium pentaurelia</name>
    <dbReference type="NCBI Taxonomy" id="43138"/>
    <lineage>
        <taxon>Eukaryota</taxon>
        <taxon>Sar</taxon>
        <taxon>Alveolata</taxon>
        <taxon>Ciliophora</taxon>
        <taxon>Intramacronucleata</taxon>
        <taxon>Oligohymenophorea</taxon>
        <taxon>Peniculida</taxon>
        <taxon>Parameciidae</taxon>
        <taxon>Paramecium</taxon>
    </lineage>
</organism>
<feature type="signal peptide" evidence="1">
    <location>
        <begin position="1"/>
        <end position="23"/>
    </location>
</feature>
<protein>
    <submittedName>
        <fullName evidence="2">Uncharacterized protein</fullName>
    </submittedName>
</protein>
<dbReference type="OrthoDB" id="304651at2759"/>
<proteinExistence type="predicted"/>
<evidence type="ECO:0000313" key="3">
    <source>
        <dbReference type="Proteomes" id="UP000689195"/>
    </source>
</evidence>
<accession>A0A8S1WW74</accession>
<keyword evidence="3" id="KW-1185">Reference proteome</keyword>
<dbReference type="AlphaFoldDB" id="A0A8S1WW74"/>
<keyword evidence="1" id="KW-0732">Signal</keyword>
<evidence type="ECO:0000313" key="2">
    <source>
        <dbReference type="EMBL" id="CAD8192399.1"/>
    </source>
</evidence>
<feature type="chain" id="PRO_5035754273" evidence="1">
    <location>
        <begin position="24"/>
        <end position="144"/>
    </location>
</feature>
<dbReference type="Proteomes" id="UP000689195">
    <property type="component" value="Unassembled WGS sequence"/>
</dbReference>
<sequence length="144" mass="16601">MSSKLFQLLTMLLIFNIQKIANQQCLVSKAKIRSIIRGHQIDVVNQKKGALISSKKQNGFLGGNNGSCLRDTIYTLTGYTSSSLGQSVKLELLQNYELNTIKIWFWDGDNRFYRIQVYIIYENSETQIYDNFAKSIFTIKFPTR</sequence>
<name>A0A8S1WW74_9CILI</name>